<feature type="compositionally biased region" description="Basic and acidic residues" evidence="1">
    <location>
        <begin position="131"/>
        <end position="140"/>
    </location>
</feature>
<dbReference type="Proteomes" id="UP001144280">
    <property type="component" value="Unassembled WGS sequence"/>
</dbReference>
<evidence type="ECO:0000256" key="1">
    <source>
        <dbReference type="SAM" id="MobiDB-lite"/>
    </source>
</evidence>
<evidence type="ECO:0008006" key="4">
    <source>
        <dbReference type="Google" id="ProtNLM"/>
    </source>
</evidence>
<feature type="region of interest" description="Disordered" evidence="1">
    <location>
        <begin position="164"/>
        <end position="286"/>
    </location>
</feature>
<accession>A0ABQ5QRX4</accession>
<feature type="region of interest" description="Disordered" evidence="1">
    <location>
        <begin position="131"/>
        <end position="150"/>
    </location>
</feature>
<dbReference type="RefSeq" id="WP_281895197.1">
    <property type="nucleotide sequence ID" value="NZ_BSDI01000010.1"/>
</dbReference>
<dbReference type="EMBL" id="BSDI01000010">
    <property type="protein sequence ID" value="GLH97373.1"/>
    <property type="molecule type" value="Genomic_DNA"/>
</dbReference>
<gene>
    <name evidence="2" type="ORF">Pa4123_26480</name>
</gene>
<reference evidence="2" key="1">
    <citation type="submission" date="2022-12" db="EMBL/GenBank/DDBJ databases">
        <title>New Phytohabitans aurantiacus sp. RD004123 nov., an actinomycete isolated from soil.</title>
        <authorList>
            <person name="Triningsih D.W."/>
            <person name="Harunari E."/>
            <person name="Igarashi Y."/>
        </authorList>
    </citation>
    <scope>NUCLEOTIDE SEQUENCE</scope>
    <source>
        <strain evidence="2">RD004123</strain>
    </source>
</reference>
<evidence type="ECO:0000313" key="3">
    <source>
        <dbReference type="Proteomes" id="UP001144280"/>
    </source>
</evidence>
<protein>
    <recommendedName>
        <fullName evidence="4">Helix-turn-helix domain-containing protein</fullName>
    </recommendedName>
</protein>
<evidence type="ECO:0000313" key="2">
    <source>
        <dbReference type="EMBL" id="GLH97373.1"/>
    </source>
</evidence>
<comment type="caution">
    <text evidence="2">The sequence shown here is derived from an EMBL/GenBank/DDBJ whole genome shotgun (WGS) entry which is preliminary data.</text>
</comment>
<sequence length="304" mass="32451">MTDDSATVRDWTDVLARVRFGTVKVAGKNITGATIKAVAARCAAYADADGTRVRPGLARLAVDLELHFGSVKRAVQHLARLGLLRLVRPGARPGHADEYRLALPVDLLDRIDVWTPARHRLEVERIRDANRGRYPGRRDPTPGQGDLLVPEGPAEEADLLVPEGPAALKPAGPSGTDIGAPAGPCGTDLLVPQGPATHHGPRHNPDQPNHHRVSTAASASARDDFPQDPSPVAEQAEQTPTHCPDHPGLAAGRRPDGKPACPLCRRGAPPTPAPHDRTDDDPEADEIRAQVRRAHLALLQPRSA</sequence>
<keyword evidence="3" id="KW-1185">Reference proteome</keyword>
<proteinExistence type="predicted"/>
<organism evidence="2 3">
    <name type="scientific">Phytohabitans aurantiacus</name>
    <dbReference type="NCBI Taxonomy" id="3016789"/>
    <lineage>
        <taxon>Bacteria</taxon>
        <taxon>Bacillati</taxon>
        <taxon>Actinomycetota</taxon>
        <taxon>Actinomycetes</taxon>
        <taxon>Micromonosporales</taxon>
        <taxon>Micromonosporaceae</taxon>
    </lineage>
</organism>
<name>A0ABQ5QRX4_9ACTN</name>